<protein>
    <submittedName>
        <fullName evidence="1">Uncharacterized protein</fullName>
    </submittedName>
</protein>
<evidence type="ECO:0000313" key="2">
    <source>
        <dbReference type="Proteomes" id="UP001580407"/>
    </source>
</evidence>
<reference evidence="1 2" key="1">
    <citation type="submission" date="2024-09" db="EMBL/GenBank/DDBJ databases">
        <authorList>
            <person name="Ruan L."/>
        </authorList>
    </citation>
    <scope>NUCLEOTIDE SEQUENCE [LARGE SCALE GENOMIC DNA]</scope>
    <source>
        <strain evidence="1 2">D33</strain>
    </source>
</reference>
<proteinExistence type="predicted"/>
<keyword evidence="2" id="KW-1185">Reference proteome</keyword>
<organism evidence="1 2">
    <name type="scientific">Paenibacillus terreus</name>
    <dbReference type="NCBI Taxonomy" id="1387834"/>
    <lineage>
        <taxon>Bacteria</taxon>
        <taxon>Bacillati</taxon>
        <taxon>Bacillota</taxon>
        <taxon>Bacilli</taxon>
        <taxon>Bacillales</taxon>
        <taxon>Paenibacillaceae</taxon>
        <taxon>Paenibacillus</taxon>
    </lineage>
</organism>
<dbReference type="EMBL" id="JBHILM010000004">
    <property type="protein sequence ID" value="MFB5680250.1"/>
    <property type="molecule type" value="Genomic_DNA"/>
</dbReference>
<dbReference type="RefSeq" id="WP_375524068.1">
    <property type="nucleotide sequence ID" value="NZ_JBHILM010000004.1"/>
</dbReference>
<accession>A0ABV5B3J0</accession>
<gene>
    <name evidence="1" type="ORF">ACE3NQ_04865</name>
</gene>
<sequence length="63" mass="7547">MIIEVLKYLPDWNVPREQRLDWLLKYEIPENKQFFKAVTENGDIKELRLRLGILLKESGEFIG</sequence>
<name>A0ABV5B3J0_9BACL</name>
<dbReference type="Proteomes" id="UP001580407">
    <property type="component" value="Unassembled WGS sequence"/>
</dbReference>
<comment type="caution">
    <text evidence="1">The sequence shown here is derived from an EMBL/GenBank/DDBJ whole genome shotgun (WGS) entry which is preliminary data.</text>
</comment>
<evidence type="ECO:0000313" key="1">
    <source>
        <dbReference type="EMBL" id="MFB5680250.1"/>
    </source>
</evidence>